<evidence type="ECO:0000256" key="1">
    <source>
        <dbReference type="SAM" id="MobiDB-lite"/>
    </source>
</evidence>
<protein>
    <submittedName>
        <fullName evidence="2">Uncharacterized protein</fullName>
    </submittedName>
</protein>
<sequence length="74" mass="7997">MVTSGELGHWLFVGKSRVNQPSTATVAPITYLHTVGWYMIVIRNNGNHGEPLELPLMTPSTSAPTLPAGRSIKP</sequence>
<accession>A0A381Q3Y6</accession>
<evidence type="ECO:0000313" key="2">
    <source>
        <dbReference type="EMBL" id="SUZ73614.1"/>
    </source>
</evidence>
<feature type="region of interest" description="Disordered" evidence="1">
    <location>
        <begin position="53"/>
        <end position="74"/>
    </location>
</feature>
<dbReference type="EMBL" id="UINC01001183">
    <property type="protein sequence ID" value="SUZ73614.1"/>
    <property type="molecule type" value="Genomic_DNA"/>
</dbReference>
<name>A0A381Q3Y6_9ZZZZ</name>
<reference evidence="2" key="1">
    <citation type="submission" date="2018-05" db="EMBL/GenBank/DDBJ databases">
        <authorList>
            <person name="Lanie J.A."/>
            <person name="Ng W.-L."/>
            <person name="Kazmierczak K.M."/>
            <person name="Andrzejewski T.M."/>
            <person name="Davidsen T.M."/>
            <person name="Wayne K.J."/>
            <person name="Tettelin H."/>
            <person name="Glass J.I."/>
            <person name="Rusch D."/>
            <person name="Podicherti R."/>
            <person name="Tsui H.-C.T."/>
            <person name="Winkler M.E."/>
        </authorList>
    </citation>
    <scope>NUCLEOTIDE SEQUENCE</scope>
</reference>
<proteinExistence type="predicted"/>
<gene>
    <name evidence="2" type="ORF">METZ01_LOCUS26468</name>
</gene>
<organism evidence="2">
    <name type="scientific">marine metagenome</name>
    <dbReference type="NCBI Taxonomy" id="408172"/>
    <lineage>
        <taxon>unclassified sequences</taxon>
        <taxon>metagenomes</taxon>
        <taxon>ecological metagenomes</taxon>
    </lineage>
</organism>
<dbReference type="AlphaFoldDB" id="A0A381Q3Y6"/>